<name>A0A4Y9RYE4_9CAUL</name>
<sequence length="356" mass="37737">MGERFYGVQGLRFAAATAVVVAHALDLAGTRLGLETALAGSALEDFGALGVDVFFVISGFIIATTTRGQTGLAAAGDFLWRRFRRVAPIYWLLSLPILIGMARGGTLSPEVAAATFLFWLFSGREMTFPALGPGWTLCFEMLFYAGFGLAMAGGRRVGWGLVGAYAAMLAAGLVVAAPVLRFWGAPIVLEFLLGVGIASVWRRTPRGTGPWAVGLALAGFGLSLVVGYGGIDDVRALNDPWNGLRRVVIWGLPSALLVFGVVRMERTDAAPGRLERAAAFMGDASYSIYLTHVLVIRALGRLFESGVVAMPGDAVVVLTVFASLAAGVAVHLWVERPMLRLLTPSPRGRGLERPSA</sequence>
<organism evidence="3 4">
    <name type="scientific">Brevundimonas intermedia</name>
    <dbReference type="NCBI Taxonomy" id="74315"/>
    <lineage>
        <taxon>Bacteria</taxon>
        <taxon>Pseudomonadati</taxon>
        <taxon>Pseudomonadota</taxon>
        <taxon>Alphaproteobacteria</taxon>
        <taxon>Caulobacterales</taxon>
        <taxon>Caulobacteraceae</taxon>
        <taxon>Brevundimonas</taxon>
    </lineage>
</organism>
<dbReference type="EMBL" id="SPVH01000002">
    <property type="protein sequence ID" value="TFW14084.1"/>
    <property type="molecule type" value="Genomic_DNA"/>
</dbReference>
<feature type="transmembrane region" description="Helical" evidence="1">
    <location>
        <begin position="126"/>
        <end position="145"/>
    </location>
</feature>
<gene>
    <name evidence="3" type="ORF">EGY25_02430</name>
</gene>
<dbReference type="PANTHER" id="PTHR23028:SF131">
    <property type="entry name" value="BLR2367 PROTEIN"/>
    <property type="match status" value="1"/>
</dbReference>
<dbReference type="InterPro" id="IPR050879">
    <property type="entry name" value="Acyltransferase_3"/>
</dbReference>
<evidence type="ECO:0000313" key="4">
    <source>
        <dbReference type="Proteomes" id="UP000298216"/>
    </source>
</evidence>
<evidence type="ECO:0000313" key="3">
    <source>
        <dbReference type="EMBL" id="TFW14084.1"/>
    </source>
</evidence>
<proteinExistence type="predicted"/>
<comment type="caution">
    <text evidence="3">The sequence shown here is derived from an EMBL/GenBank/DDBJ whole genome shotgun (WGS) entry which is preliminary data.</text>
</comment>
<keyword evidence="1" id="KW-0812">Transmembrane</keyword>
<dbReference type="GO" id="GO:0000271">
    <property type="term" value="P:polysaccharide biosynthetic process"/>
    <property type="evidence" value="ECO:0007669"/>
    <property type="project" value="TreeGrafter"/>
</dbReference>
<feature type="transmembrane region" description="Helical" evidence="1">
    <location>
        <begin position="157"/>
        <end position="177"/>
    </location>
</feature>
<dbReference type="AlphaFoldDB" id="A0A4Y9RYE4"/>
<feature type="transmembrane region" description="Helical" evidence="1">
    <location>
        <begin position="243"/>
        <end position="262"/>
    </location>
</feature>
<feature type="transmembrane region" description="Helical" evidence="1">
    <location>
        <begin position="213"/>
        <end position="231"/>
    </location>
</feature>
<reference evidence="3 4" key="1">
    <citation type="submission" date="2019-03" db="EMBL/GenBank/DDBJ databases">
        <title>Draft genome of Brevundimonas sp. a heavy metal resistant soil bacteria.</title>
        <authorList>
            <person name="Soto J."/>
        </authorList>
    </citation>
    <scope>NUCLEOTIDE SEQUENCE [LARGE SCALE GENOMIC DNA]</scope>
    <source>
        <strain evidence="3 4">B-10</strain>
    </source>
</reference>
<feature type="transmembrane region" description="Helical" evidence="1">
    <location>
        <begin position="315"/>
        <end position="334"/>
    </location>
</feature>
<feature type="domain" description="Acyltransferase 3" evidence="2">
    <location>
        <begin position="6"/>
        <end position="324"/>
    </location>
</feature>
<feature type="transmembrane region" description="Helical" evidence="1">
    <location>
        <begin position="86"/>
        <end position="106"/>
    </location>
</feature>
<feature type="transmembrane region" description="Helical" evidence="1">
    <location>
        <begin position="183"/>
        <end position="201"/>
    </location>
</feature>
<dbReference type="GO" id="GO:0016020">
    <property type="term" value="C:membrane"/>
    <property type="evidence" value="ECO:0007669"/>
    <property type="project" value="TreeGrafter"/>
</dbReference>
<keyword evidence="1" id="KW-0472">Membrane</keyword>
<dbReference type="Proteomes" id="UP000298216">
    <property type="component" value="Unassembled WGS sequence"/>
</dbReference>
<evidence type="ECO:0000256" key="1">
    <source>
        <dbReference type="SAM" id="Phobius"/>
    </source>
</evidence>
<accession>A0A4Y9RYE4</accession>
<dbReference type="OrthoDB" id="9767863at2"/>
<protein>
    <submittedName>
        <fullName evidence="3">Acyltransferase</fullName>
    </submittedName>
</protein>
<dbReference type="RefSeq" id="WP_135193476.1">
    <property type="nucleotide sequence ID" value="NZ_SPVH01000002.1"/>
</dbReference>
<dbReference type="Pfam" id="PF01757">
    <property type="entry name" value="Acyl_transf_3"/>
    <property type="match status" value="1"/>
</dbReference>
<feature type="transmembrane region" description="Helical" evidence="1">
    <location>
        <begin position="46"/>
        <end position="65"/>
    </location>
</feature>
<dbReference type="PANTHER" id="PTHR23028">
    <property type="entry name" value="ACETYLTRANSFERASE"/>
    <property type="match status" value="1"/>
</dbReference>
<keyword evidence="1" id="KW-1133">Transmembrane helix</keyword>
<evidence type="ECO:0000259" key="2">
    <source>
        <dbReference type="Pfam" id="PF01757"/>
    </source>
</evidence>
<keyword evidence="3" id="KW-0808">Transferase</keyword>
<keyword evidence="4" id="KW-1185">Reference proteome</keyword>
<dbReference type="GO" id="GO:0016747">
    <property type="term" value="F:acyltransferase activity, transferring groups other than amino-acyl groups"/>
    <property type="evidence" value="ECO:0007669"/>
    <property type="project" value="InterPro"/>
</dbReference>
<keyword evidence="3" id="KW-0012">Acyltransferase</keyword>
<feature type="transmembrane region" description="Helical" evidence="1">
    <location>
        <begin position="283"/>
        <end position="303"/>
    </location>
</feature>
<dbReference type="InterPro" id="IPR002656">
    <property type="entry name" value="Acyl_transf_3_dom"/>
</dbReference>